<dbReference type="PANTHER" id="PTHR24291">
    <property type="entry name" value="CYTOCHROME P450 FAMILY 4"/>
    <property type="match status" value="1"/>
</dbReference>
<comment type="similarity">
    <text evidence="2">Belongs to the cytochrome P450 family.</text>
</comment>
<evidence type="ECO:0000256" key="3">
    <source>
        <dbReference type="ARBA" id="ARBA00022617"/>
    </source>
</evidence>
<keyword evidence="6" id="KW-0408">Iron</keyword>
<evidence type="ECO:0000256" key="6">
    <source>
        <dbReference type="ARBA" id="ARBA00023004"/>
    </source>
</evidence>
<protein>
    <submittedName>
        <fullName evidence="7">Cytochrome P450 4g15</fullName>
    </submittedName>
</protein>
<dbReference type="PANTHER" id="PTHR24291:SF106">
    <property type="entry name" value="CYTOCHROME P450 4G1-RELATED"/>
    <property type="match status" value="1"/>
</dbReference>
<dbReference type="AlphaFoldDB" id="A0A8D9ER96"/>
<keyword evidence="5" id="KW-0560">Oxidoreductase</keyword>
<organism evidence="7">
    <name type="scientific">Cacopsylla melanoneura</name>
    <dbReference type="NCBI Taxonomy" id="428564"/>
    <lineage>
        <taxon>Eukaryota</taxon>
        <taxon>Metazoa</taxon>
        <taxon>Ecdysozoa</taxon>
        <taxon>Arthropoda</taxon>
        <taxon>Hexapoda</taxon>
        <taxon>Insecta</taxon>
        <taxon>Pterygota</taxon>
        <taxon>Neoptera</taxon>
        <taxon>Paraneoptera</taxon>
        <taxon>Hemiptera</taxon>
        <taxon>Sternorrhyncha</taxon>
        <taxon>Psylloidea</taxon>
        <taxon>Psyllidae</taxon>
        <taxon>Psyllinae</taxon>
        <taxon>Cacopsylla</taxon>
    </lineage>
</organism>
<keyword evidence="3" id="KW-0349">Heme</keyword>
<evidence type="ECO:0000256" key="5">
    <source>
        <dbReference type="ARBA" id="ARBA00023002"/>
    </source>
</evidence>
<evidence type="ECO:0000256" key="2">
    <source>
        <dbReference type="ARBA" id="ARBA00010617"/>
    </source>
</evidence>
<dbReference type="InterPro" id="IPR050196">
    <property type="entry name" value="Cytochrome_P450_Monoox"/>
</dbReference>
<dbReference type="GO" id="GO:0046872">
    <property type="term" value="F:metal ion binding"/>
    <property type="evidence" value="ECO:0007669"/>
    <property type="project" value="UniProtKB-KW"/>
</dbReference>
<reference evidence="7" key="1">
    <citation type="submission" date="2021-05" db="EMBL/GenBank/DDBJ databases">
        <authorList>
            <person name="Alioto T."/>
            <person name="Alioto T."/>
            <person name="Gomez Garrido J."/>
        </authorList>
    </citation>
    <scope>NUCLEOTIDE SEQUENCE</scope>
</reference>
<evidence type="ECO:0000256" key="1">
    <source>
        <dbReference type="ARBA" id="ARBA00001971"/>
    </source>
</evidence>
<proteinExistence type="inferred from homology"/>
<comment type="cofactor">
    <cofactor evidence="1">
        <name>heme</name>
        <dbReference type="ChEBI" id="CHEBI:30413"/>
    </cofactor>
</comment>
<dbReference type="EMBL" id="HBUF01563528">
    <property type="protein sequence ID" value="CAG6763498.1"/>
    <property type="molecule type" value="Transcribed_RNA"/>
</dbReference>
<accession>A0A8D9ER96</accession>
<sequence>MGVNKKTQNQSGFEYAMAVMKMCHILHERATKFWLRPDFLFYLSSYSKQQVKLLNIIHTLTKRVVKEKKETLEKNRNEMLSDIPIPPVGLKKEDIVKDKTVLEGLSYGQSAGLKDDLDVEEDVGEKKCLAFLDLLQ</sequence>
<name>A0A8D9ER96_9HEMI</name>
<evidence type="ECO:0000313" key="7">
    <source>
        <dbReference type="EMBL" id="CAG6763498.1"/>
    </source>
</evidence>
<dbReference type="GO" id="GO:0016491">
    <property type="term" value="F:oxidoreductase activity"/>
    <property type="evidence" value="ECO:0007669"/>
    <property type="project" value="UniProtKB-KW"/>
</dbReference>
<keyword evidence="4" id="KW-0479">Metal-binding</keyword>
<evidence type="ECO:0000256" key="4">
    <source>
        <dbReference type="ARBA" id="ARBA00022723"/>
    </source>
</evidence>